<feature type="DNA-binding region" description="OmpR/PhoB-type" evidence="10">
    <location>
        <begin position="136"/>
        <end position="236"/>
    </location>
</feature>
<comment type="caution">
    <text evidence="13">The sequence shown here is derived from an EMBL/GenBank/DDBJ whole genome shotgun (WGS) entry which is preliminary data.</text>
</comment>
<comment type="subcellular location">
    <subcellularLocation>
        <location evidence="1">Cytoplasm</location>
    </subcellularLocation>
</comment>
<dbReference type="CDD" id="cd00383">
    <property type="entry name" value="trans_reg_C"/>
    <property type="match status" value="1"/>
</dbReference>
<dbReference type="Proteomes" id="UP000321129">
    <property type="component" value="Unassembled WGS sequence"/>
</dbReference>
<dbReference type="GO" id="GO:0005829">
    <property type="term" value="C:cytosol"/>
    <property type="evidence" value="ECO:0007669"/>
    <property type="project" value="TreeGrafter"/>
</dbReference>
<evidence type="ECO:0000256" key="9">
    <source>
        <dbReference type="PROSITE-ProRule" id="PRU00169"/>
    </source>
</evidence>
<dbReference type="PROSITE" id="PS50110">
    <property type="entry name" value="RESPONSE_REGULATORY"/>
    <property type="match status" value="1"/>
</dbReference>
<keyword evidence="6 10" id="KW-0238">DNA-binding</keyword>
<dbReference type="SUPFAM" id="SSF52172">
    <property type="entry name" value="CheY-like"/>
    <property type="match status" value="1"/>
</dbReference>
<dbReference type="EMBL" id="VOPY01000001">
    <property type="protein sequence ID" value="TXC73986.1"/>
    <property type="molecule type" value="Genomic_DNA"/>
</dbReference>
<evidence type="ECO:0000256" key="4">
    <source>
        <dbReference type="ARBA" id="ARBA00023012"/>
    </source>
</evidence>
<dbReference type="InterPro" id="IPR016032">
    <property type="entry name" value="Sig_transdc_resp-reg_C-effctor"/>
</dbReference>
<evidence type="ECO:0000256" key="5">
    <source>
        <dbReference type="ARBA" id="ARBA00023015"/>
    </source>
</evidence>
<keyword evidence="3 9" id="KW-0597">Phosphoprotein</keyword>
<evidence type="ECO:0000256" key="2">
    <source>
        <dbReference type="ARBA" id="ARBA00022490"/>
    </source>
</evidence>
<name>A0A5C6UPD0_9SPHN</name>
<dbReference type="SMART" id="SM00862">
    <property type="entry name" value="Trans_reg_C"/>
    <property type="match status" value="1"/>
</dbReference>
<dbReference type="GO" id="GO:0000976">
    <property type="term" value="F:transcription cis-regulatory region binding"/>
    <property type="evidence" value="ECO:0007669"/>
    <property type="project" value="TreeGrafter"/>
</dbReference>
<dbReference type="Gene3D" id="3.40.50.2300">
    <property type="match status" value="1"/>
</dbReference>
<dbReference type="GO" id="GO:0032993">
    <property type="term" value="C:protein-DNA complex"/>
    <property type="evidence" value="ECO:0007669"/>
    <property type="project" value="TreeGrafter"/>
</dbReference>
<evidence type="ECO:0000256" key="3">
    <source>
        <dbReference type="ARBA" id="ARBA00022553"/>
    </source>
</evidence>
<keyword evidence="14" id="KW-1185">Reference proteome</keyword>
<accession>A0A5C6UPD0</accession>
<keyword evidence="2" id="KW-0963">Cytoplasm</keyword>
<dbReference type="AlphaFoldDB" id="A0A5C6UPD0"/>
<proteinExistence type="predicted"/>
<reference evidence="13 14" key="1">
    <citation type="submission" date="2019-08" db="EMBL/GenBank/DDBJ databases">
        <title>Sphingorhabdus soil sp. nov., isolated from arctic soil.</title>
        <authorList>
            <person name="Liu Y."/>
        </authorList>
    </citation>
    <scope>NUCLEOTIDE SEQUENCE [LARGE SCALE GENOMIC DNA]</scope>
    <source>
        <strain evidence="13 14">D-2Q-5-6</strain>
    </source>
</reference>
<feature type="domain" description="OmpR/PhoB-type" evidence="12">
    <location>
        <begin position="136"/>
        <end position="236"/>
    </location>
</feature>
<dbReference type="InterPro" id="IPR001867">
    <property type="entry name" value="OmpR/PhoB-type_DNA-bd"/>
</dbReference>
<feature type="domain" description="Response regulatory" evidence="11">
    <location>
        <begin position="9"/>
        <end position="122"/>
    </location>
</feature>
<evidence type="ECO:0000313" key="13">
    <source>
        <dbReference type="EMBL" id="TXC73986.1"/>
    </source>
</evidence>
<dbReference type="Gene3D" id="6.10.250.690">
    <property type="match status" value="1"/>
</dbReference>
<gene>
    <name evidence="13" type="ORF">FSZ31_04500</name>
</gene>
<evidence type="ECO:0000313" key="14">
    <source>
        <dbReference type="Proteomes" id="UP000321129"/>
    </source>
</evidence>
<keyword evidence="7" id="KW-0804">Transcription</keyword>
<sequence length="244" mass="26694">MTDSPSPVRVLLVEDERSIREPLADYLADRGFSVSAAADASEARTLLGALGFDIAICDIMMPGEDGLSLARHIREAFDIPVILLTARTEEVDRVLGLELGADDYISKPFSPRELVARIAVILRRVARGGVATNVGGGGFAFDRWVLKPGERALIDQQGVSVALSSGEFELLEVLVRHPRQVMSRDRLLDLTGGDESEAFDRAIDNRISRLRKKLEIDPREPQVIKTVWGGGYMLAASVTRIDPS</sequence>
<dbReference type="SMART" id="SM00448">
    <property type="entry name" value="REC"/>
    <property type="match status" value="1"/>
</dbReference>
<dbReference type="Gene3D" id="1.10.10.10">
    <property type="entry name" value="Winged helix-like DNA-binding domain superfamily/Winged helix DNA-binding domain"/>
    <property type="match status" value="1"/>
</dbReference>
<protein>
    <recommendedName>
        <fullName evidence="8">Regulatory protein VirG</fullName>
    </recommendedName>
</protein>
<dbReference type="PANTHER" id="PTHR48111">
    <property type="entry name" value="REGULATOR OF RPOS"/>
    <property type="match status" value="1"/>
</dbReference>
<dbReference type="Pfam" id="PF00072">
    <property type="entry name" value="Response_reg"/>
    <property type="match status" value="1"/>
</dbReference>
<evidence type="ECO:0000256" key="7">
    <source>
        <dbReference type="ARBA" id="ARBA00023163"/>
    </source>
</evidence>
<feature type="modified residue" description="4-aspartylphosphate" evidence="9">
    <location>
        <position position="58"/>
    </location>
</feature>
<evidence type="ECO:0000259" key="11">
    <source>
        <dbReference type="PROSITE" id="PS50110"/>
    </source>
</evidence>
<dbReference type="CDD" id="cd17574">
    <property type="entry name" value="REC_OmpR"/>
    <property type="match status" value="1"/>
</dbReference>
<evidence type="ECO:0000256" key="8">
    <source>
        <dbReference type="ARBA" id="ARBA00067337"/>
    </source>
</evidence>
<organism evidence="13 14">
    <name type="scientific">Flavisphingopyxis soli</name>
    <dbReference type="NCBI Taxonomy" id="2601267"/>
    <lineage>
        <taxon>Bacteria</taxon>
        <taxon>Pseudomonadati</taxon>
        <taxon>Pseudomonadota</taxon>
        <taxon>Alphaproteobacteria</taxon>
        <taxon>Sphingomonadales</taxon>
        <taxon>Sphingopyxidaceae</taxon>
        <taxon>Flavisphingopyxis</taxon>
    </lineage>
</organism>
<dbReference type="FunFam" id="1.10.10.10:FF:000099">
    <property type="entry name" value="Two-component system response regulator TorR"/>
    <property type="match status" value="1"/>
</dbReference>
<evidence type="ECO:0000256" key="6">
    <source>
        <dbReference type="ARBA" id="ARBA00023125"/>
    </source>
</evidence>
<keyword evidence="4" id="KW-0902">Two-component regulatory system</keyword>
<dbReference type="SUPFAM" id="SSF46894">
    <property type="entry name" value="C-terminal effector domain of the bipartite response regulators"/>
    <property type="match status" value="1"/>
</dbReference>
<dbReference type="InterPro" id="IPR011006">
    <property type="entry name" value="CheY-like_superfamily"/>
</dbReference>
<dbReference type="RefSeq" id="WP_147121823.1">
    <property type="nucleotide sequence ID" value="NZ_VOPY01000001.1"/>
</dbReference>
<dbReference type="OrthoDB" id="2181430at2"/>
<evidence type="ECO:0000256" key="10">
    <source>
        <dbReference type="PROSITE-ProRule" id="PRU01091"/>
    </source>
</evidence>
<dbReference type="InterPro" id="IPR039420">
    <property type="entry name" value="WalR-like"/>
</dbReference>
<dbReference type="PROSITE" id="PS51755">
    <property type="entry name" value="OMPR_PHOB"/>
    <property type="match status" value="1"/>
</dbReference>
<keyword evidence="5" id="KW-0805">Transcription regulation</keyword>
<dbReference type="InterPro" id="IPR001789">
    <property type="entry name" value="Sig_transdc_resp-reg_receiver"/>
</dbReference>
<dbReference type="InterPro" id="IPR036388">
    <property type="entry name" value="WH-like_DNA-bd_sf"/>
</dbReference>
<dbReference type="PANTHER" id="PTHR48111:SF4">
    <property type="entry name" value="DNA-BINDING DUAL TRANSCRIPTIONAL REGULATOR OMPR"/>
    <property type="match status" value="1"/>
</dbReference>
<dbReference type="Pfam" id="PF00486">
    <property type="entry name" value="Trans_reg_C"/>
    <property type="match status" value="1"/>
</dbReference>
<evidence type="ECO:0000259" key="12">
    <source>
        <dbReference type="PROSITE" id="PS51755"/>
    </source>
</evidence>
<dbReference type="GO" id="GO:0000156">
    <property type="term" value="F:phosphorelay response regulator activity"/>
    <property type="evidence" value="ECO:0007669"/>
    <property type="project" value="TreeGrafter"/>
</dbReference>
<dbReference type="GO" id="GO:0006355">
    <property type="term" value="P:regulation of DNA-templated transcription"/>
    <property type="evidence" value="ECO:0007669"/>
    <property type="project" value="InterPro"/>
</dbReference>
<evidence type="ECO:0000256" key="1">
    <source>
        <dbReference type="ARBA" id="ARBA00004496"/>
    </source>
</evidence>